<accession>A0ABM7XD77</accession>
<dbReference type="Gene3D" id="3.90.960.10">
    <property type="entry name" value="YbaK/aminoacyl-tRNA synthetase-associated domain"/>
    <property type="match status" value="1"/>
</dbReference>
<dbReference type="SUPFAM" id="SSF55826">
    <property type="entry name" value="YbaK/ProRS associated domain"/>
    <property type="match status" value="1"/>
</dbReference>
<evidence type="ECO:0000313" key="2">
    <source>
        <dbReference type="EMBL" id="BDG09820.1"/>
    </source>
</evidence>
<dbReference type="EMBL" id="AP025592">
    <property type="protein sequence ID" value="BDG09820.1"/>
    <property type="molecule type" value="Genomic_DNA"/>
</dbReference>
<sequence>MAEKAMGGVERVRAALAGHGLGCEVKELSQSTRTAQEAAAAVGCDVGQIVKSLVFKGAASGRPVLALVNGAARASEARLSELLGEPVARADPAFVREKSGFAIGGVAPVGHREPPVVLIDRTLLSYAVVWAAAGAPNAVFAVAPGELARVTGGAVADLVEP</sequence>
<dbReference type="InterPro" id="IPR036754">
    <property type="entry name" value="YbaK/aa-tRNA-synt-asso_dom_sf"/>
</dbReference>
<protein>
    <submittedName>
        <fullName evidence="2">Aminoacyl-tRNA deacylase</fullName>
    </submittedName>
</protein>
<name>A0ABM7XD77_9BACT</name>
<dbReference type="PANTHER" id="PTHR30411">
    <property type="entry name" value="CYTOPLASMIC PROTEIN"/>
    <property type="match status" value="1"/>
</dbReference>
<evidence type="ECO:0000313" key="3">
    <source>
        <dbReference type="Proteomes" id="UP001162734"/>
    </source>
</evidence>
<organism evidence="2 3">
    <name type="scientific">Anaeromyxobacter paludicola</name>
    <dbReference type="NCBI Taxonomy" id="2918171"/>
    <lineage>
        <taxon>Bacteria</taxon>
        <taxon>Pseudomonadati</taxon>
        <taxon>Myxococcota</taxon>
        <taxon>Myxococcia</taxon>
        <taxon>Myxococcales</taxon>
        <taxon>Cystobacterineae</taxon>
        <taxon>Anaeromyxobacteraceae</taxon>
        <taxon>Anaeromyxobacter</taxon>
    </lineage>
</organism>
<dbReference type="PANTHER" id="PTHR30411:SF1">
    <property type="entry name" value="CYTOPLASMIC PROTEIN"/>
    <property type="match status" value="1"/>
</dbReference>
<feature type="domain" description="YbaK/aminoacyl-tRNA synthetase-associated" evidence="1">
    <location>
        <begin position="31"/>
        <end position="149"/>
    </location>
</feature>
<dbReference type="Pfam" id="PF04073">
    <property type="entry name" value="tRNA_edit"/>
    <property type="match status" value="1"/>
</dbReference>
<dbReference type="InterPro" id="IPR007214">
    <property type="entry name" value="YbaK/aa-tRNA-synth-assoc-dom"/>
</dbReference>
<gene>
    <name evidence="2" type="ORF">AMPC_29330</name>
</gene>
<proteinExistence type="predicted"/>
<dbReference type="Proteomes" id="UP001162734">
    <property type="component" value="Chromosome"/>
</dbReference>
<reference evidence="3" key="1">
    <citation type="journal article" date="2022" name="Int. J. Syst. Evol. Microbiol.">
        <title>Anaeromyxobacter oryzae sp. nov., Anaeromyxobacter diazotrophicus sp. nov. and Anaeromyxobacter paludicola sp. nov., isolated from paddy soils.</title>
        <authorList>
            <person name="Itoh H."/>
            <person name="Xu Z."/>
            <person name="Mise K."/>
            <person name="Masuda Y."/>
            <person name="Ushijima N."/>
            <person name="Hayakawa C."/>
            <person name="Shiratori Y."/>
            <person name="Senoo K."/>
        </authorList>
    </citation>
    <scope>NUCLEOTIDE SEQUENCE [LARGE SCALE GENOMIC DNA]</scope>
    <source>
        <strain evidence="3">Red630</strain>
    </source>
</reference>
<dbReference type="RefSeq" id="WP_248342222.1">
    <property type="nucleotide sequence ID" value="NZ_AP025592.1"/>
</dbReference>
<dbReference type="CDD" id="cd04333">
    <property type="entry name" value="ProX_deacylase"/>
    <property type="match status" value="1"/>
</dbReference>
<keyword evidence="3" id="KW-1185">Reference proteome</keyword>
<evidence type="ECO:0000259" key="1">
    <source>
        <dbReference type="Pfam" id="PF04073"/>
    </source>
</evidence>